<dbReference type="InterPro" id="IPR036721">
    <property type="entry name" value="RCK_C_sf"/>
</dbReference>
<dbReference type="Pfam" id="PF02080">
    <property type="entry name" value="TrkA_C"/>
    <property type="match status" value="2"/>
</dbReference>
<dbReference type="PROSITE" id="PS51201">
    <property type="entry name" value="RCK_N"/>
    <property type="match status" value="2"/>
</dbReference>
<dbReference type="GO" id="GO:0015079">
    <property type="term" value="F:potassium ion transmembrane transporter activity"/>
    <property type="evidence" value="ECO:0007669"/>
    <property type="project" value="InterPro"/>
</dbReference>
<dbReference type="PRINTS" id="PR00335">
    <property type="entry name" value="KUPTAKETRKA"/>
</dbReference>
<dbReference type="Gene3D" id="3.30.70.1450">
    <property type="entry name" value="Regulator of K+ conductance, C-terminal domain"/>
    <property type="match status" value="2"/>
</dbReference>
<dbReference type="PANTHER" id="PTHR43833">
    <property type="entry name" value="POTASSIUM CHANNEL PROTEIN 2-RELATED-RELATED"/>
    <property type="match status" value="1"/>
</dbReference>
<gene>
    <name evidence="9" type="ORF">CVV64_16730</name>
</gene>
<evidence type="ECO:0000256" key="1">
    <source>
        <dbReference type="ARBA" id="ARBA00017378"/>
    </source>
</evidence>
<name>A0A2N1PKN6_9BACT</name>
<evidence type="ECO:0000259" key="7">
    <source>
        <dbReference type="PROSITE" id="PS51201"/>
    </source>
</evidence>
<evidence type="ECO:0000256" key="3">
    <source>
        <dbReference type="ARBA" id="ARBA00022538"/>
    </source>
</evidence>
<evidence type="ECO:0000256" key="5">
    <source>
        <dbReference type="ARBA" id="ARBA00023027"/>
    </source>
</evidence>
<dbReference type="InterPro" id="IPR006037">
    <property type="entry name" value="RCK_C"/>
</dbReference>
<protein>
    <recommendedName>
        <fullName evidence="1">Trk system potassium uptake protein TrkA</fullName>
    </recommendedName>
</protein>
<evidence type="ECO:0000313" key="10">
    <source>
        <dbReference type="Proteomes" id="UP000233256"/>
    </source>
</evidence>
<feature type="domain" description="RCK N-terminal" evidence="7">
    <location>
        <begin position="1"/>
        <end position="119"/>
    </location>
</feature>
<dbReference type="Gene3D" id="3.40.50.720">
    <property type="entry name" value="NAD(P)-binding Rossmann-like Domain"/>
    <property type="match status" value="2"/>
</dbReference>
<dbReference type="EMBL" id="PGXC01000031">
    <property type="protein sequence ID" value="PKK88889.1"/>
    <property type="molecule type" value="Genomic_DNA"/>
</dbReference>
<keyword evidence="2" id="KW-0813">Transport</keyword>
<proteinExistence type="predicted"/>
<keyword evidence="3" id="KW-0633">Potassium transport</keyword>
<organism evidence="9 10">
    <name type="scientific">Candidatus Wallbacteria bacterium HGW-Wallbacteria-1</name>
    <dbReference type="NCBI Taxonomy" id="2013854"/>
    <lineage>
        <taxon>Bacteria</taxon>
        <taxon>Candidatus Walliibacteriota</taxon>
    </lineage>
</organism>
<reference evidence="9 10" key="1">
    <citation type="journal article" date="2017" name="ISME J.">
        <title>Potential for microbial H2 and metal transformations associated with novel bacteria and archaea in deep terrestrial subsurface sediments.</title>
        <authorList>
            <person name="Hernsdorf A.W."/>
            <person name="Amano Y."/>
            <person name="Miyakawa K."/>
            <person name="Ise K."/>
            <person name="Suzuki Y."/>
            <person name="Anantharaman K."/>
            <person name="Probst A."/>
            <person name="Burstein D."/>
            <person name="Thomas B.C."/>
            <person name="Banfield J.F."/>
        </authorList>
    </citation>
    <scope>NUCLEOTIDE SEQUENCE [LARGE SCALE GENOMIC DNA]</scope>
    <source>
        <strain evidence="9">HGW-Wallbacteria-1</strain>
    </source>
</reference>
<dbReference type="Proteomes" id="UP000233256">
    <property type="component" value="Unassembled WGS sequence"/>
</dbReference>
<dbReference type="SUPFAM" id="SSF51735">
    <property type="entry name" value="NAD(P)-binding Rossmann-fold domains"/>
    <property type="match status" value="2"/>
</dbReference>
<dbReference type="AlphaFoldDB" id="A0A2N1PKN6"/>
<comment type="caution">
    <text evidence="9">The sequence shown here is derived from an EMBL/GenBank/DDBJ whole genome shotgun (WGS) entry which is preliminary data.</text>
</comment>
<sequence>MKIIIVGGGSVGFQLAKHFTAEKKDVVLIEKDPEKARILANKLDCLVINEGAGNIQVLRNAGLEEADYFISVTDSDEVNLICCGLANNDKTFKIASVRNLNYESTRILSERLKYIDLIVNPEVEVSKRVIRAVEHGAISDIIFFEKSGLQMRNFLVGEDSTFLDRDIKAISQDLGKNFLVAGIARNDQFIIPTGDTMVRREDNLYLLAAPDTMDRIYETIGTEKIDIRKILIVGGGKIGRQVARHFIGKNPGKQAIFKDIARRLMGRDAGDATVAVKTIKIIDRDYNKCKRLAEEIPECLIINADISDEAIFKEENLNDFDLIVTATPSHELNVLAALYAKKVGIKRAVSVVSNVNYIHIAIRLGIDVVVSPKNSIIDPILNFIGSGAIKNIHSITDTETDIFEVTLKEGSQICGKQVRDLRLPPPSLVLTVNRNDCNIMPDGNTELCAGDHLLIMTKQQSVPRIEEMTNG</sequence>
<dbReference type="InterPro" id="IPR050721">
    <property type="entry name" value="Trk_Ktr_HKT_K-transport"/>
</dbReference>
<keyword evidence="5" id="KW-0520">NAD</keyword>
<feature type="domain" description="RCK N-terminal" evidence="7">
    <location>
        <begin position="227"/>
        <end position="370"/>
    </location>
</feature>
<feature type="domain" description="RCK C-terminal" evidence="8">
    <location>
        <begin position="139"/>
        <end position="222"/>
    </location>
</feature>
<dbReference type="SUPFAM" id="SSF116726">
    <property type="entry name" value="TrkA C-terminal domain-like"/>
    <property type="match status" value="2"/>
</dbReference>
<dbReference type="InterPro" id="IPR003148">
    <property type="entry name" value="RCK_N"/>
</dbReference>
<evidence type="ECO:0000313" key="9">
    <source>
        <dbReference type="EMBL" id="PKK88889.1"/>
    </source>
</evidence>
<evidence type="ECO:0000256" key="4">
    <source>
        <dbReference type="ARBA" id="ARBA00022958"/>
    </source>
</evidence>
<dbReference type="PANTHER" id="PTHR43833:SF5">
    <property type="entry name" value="TRK SYSTEM POTASSIUM UPTAKE PROTEIN TRKA"/>
    <property type="match status" value="1"/>
</dbReference>
<evidence type="ECO:0000256" key="6">
    <source>
        <dbReference type="ARBA" id="ARBA00023065"/>
    </source>
</evidence>
<accession>A0A2N1PKN6</accession>
<keyword evidence="4" id="KW-0630">Potassium</keyword>
<dbReference type="InterPro" id="IPR006036">
    <property type="entry name" value="K_uptake_TrkA"/>
</dbReference>
<dbReference type="Pfam" id="PF02254">
    <property type="entry name" value="TrkA_N"/>
    <property type="match status" value="2"/>
</dbReference>
<dbReference type="PROSITE" id="PS51202">
    <property type="entry name" value="RCK_C"/>
    <property type="match status" value="2"/>
</dbReference>
<dbReference type="InterPro" id="IPR036291">
    <property type="entry name" value="NAD(P)-bd_dom_sf"/>
</dbReference>
<evidence type="ECO:0000256" key="2">
    <source>
        <dbReference type="ARBA" id="ARBA00022448"/>
    </source>
</evidence>
<keyword evidence="6" id="KW-0406">Ion transport</keyword>
<evidence type="ECO:0000259" key="8">
    <source>
        <dbReference type="PROSITE" id="PS51202"/>
    </source>
</evidence>
<feature type="domain" description="RCK C-terminal" evidence="8">
    <location>
        <begin position="390"/>
        <end position="471"/>
    </location>
</feature>
<dbReference type="GO" id="GO:0005886">
    <property type="term" value="C:plasma membrane"/>
    <property type="evidence" value="ECO:0007669"/>
    <property type="project" value="InterPro"/>
</dbReference>